<feature type="transmembrane region" description="Helical" evidence="5">
    <location>
        <begin position="34"/>
        <end position="55"/>
    </location>
</feature>
<evidence type="ECO:0000256" key="1">
    <source>
        <dbReference type="ARBA" id="ARBA00004370"/>
    </source>
</evidence>
<organism evidence="7">
    <name type="scientific">Capitella teleta</name>
    <name type="common">Polychaete worm</name>
    <dbReference type="NCBI Taxonomy" id="283909"/>
    <lineage>
        <taxon>Eukaryota</taxon>
        <taxon>Metazoa</taxon>
        <taxon>Spiralia</taxon>
        <taxon>Lophotrochozoa</taxon>
        <taxon>Annelida</taxon>
        <taxon>Polychaeta</taxon>
        <taxon>Sedentaria</taxon>
        <taxon>Scolecida</taxon>
        <taxon>Capitellidae</taxon>
        <taxon>Capitella</taxon>
    </lineage>
</organism>
<evidence type="ECO:0000256" key="2">
    <source>
        <dbReference type="ARBA" id="ARBA00022692"/>
    </source>
</evidence>
<reference evidence="8" key="3">
    <citation type="submission" date="2015-06" db="UniProtKB">
        <authorList>
            <consortium name="EnsemblMetazoa"/>
        </authorList>
    </citation>
    <scope>IDENTIFICATION</scope>
</reference>
<dbReference type="EnsemblMetazoa" id="CapteT92131">
    <property type="protein sequence ID" value="CapteP92131"/>
    <property type="gene ID" value="CapteG92131"/>
</dbReference>
<dbReference type="AlphaFoldDB" id="R7TQS9"/>
<dbReference type="OrthoDB" id="6276488at2759"/>
<evidence type="ECO:0000313" key="9">
    <source>
        <dbReference type="Proteomes" id="UP000014760"/>
    </source>
</evidence>
<sequence>METTASSVTATGDASSPNYPEKSILVEISKYLQLYMAAIILAFGISCNILSLITLTRPAMRRQSTSLYFSALAVADTFCLTAYGFNLWYGVEPYCHYIGMLMSASTSFSAMLVVMVTTERALVVWFPLKANTWRLRRWATVLVPIAVVVAFGMYIPRIIYRGAE</sequence>
<dbReference type="EMBL" id="AMQN01002334">
    <property type="status" value="NOT_ANNOTATED_CDS"/>
    <property type="molecule type" value="Genomic_DNA"/>
</dbReference>
<dbReference type="GO" id="GO:0004930">
    <property type="term" value="F:G protein-coupled receptor activity"/>
    <property type="evidence" value="ECO:0007669"/>
    <property type="project" value="InterPro"/>
</dbReference>
<keyword evidence="4 5" id="KW-0472">Membrane</keyword>
<feature type="transmembrane region" description="Helical" evidence="5">
    <location>
        <begin position="67"/>
        <end position="85"/>
    </location>
</feature>
<dbReference type="SUPFAM" id="SSF81321">
    <property type="entry name" value="Family A G protein-coupled receptor-like"/>
    <property type="match status" value="1"/>
</dbReference>
<evidence type="ECO:0000259" key="6">
    <source>
        <dbReference type="PROSITE" id="PS50262"/>
    </source>
</evidence>
<keyword evidence="3 5" id="KW-1133">Transmembrane helix</keyword>
<dbReference type="STRING" id="283909.R7TQS9"/>
<dbReference type="HOGENOM" id="CLU_1782065_0_0_1"/>
<dbReference type="PANTHER" id="PTHR46641">
    <property type="entry name" value="FMRFAMIDE RECEPTOR-RELATED"/>
    <property type="match status" value="1"/>
</dbReference>
<dbReference type="InterPro" id="IPR017452">
    <property type="entry name" value="GPCR_Rhodpsn_7TM"/>
</dbReference>
<evidence type="ECO:0000256" key="3">
    <source>
        <dbReference type="ARBA" id="ARBA00022989"/>
    </source>
</evidence>
<feature type="transmembrane region" description="Helical" evidence="5">
    <location>
        <begin position="97"/>
        <end position="117"/>
    </location>
</feature>
<dbReference type="GO" id="GO:0016020">
    <property type="term" value="C:membrane"/>
    <property type="evidence" value="ECO:0007669"/>
    <property type="project" value="UniProtKB-SubCell"/>
</dbReference>
<dbReference type="Pfam" id="PF00001">
    <property type="entry name" value="7tm_1"/>
    <property type="match status" value="1"/>
</dbReference>
<name>R7TQS9_CAPTE</name>
<keyword evidence="9" id="KW-1185">Reference proteome</keyword>
<reference evidence="7 9" key="2">
    <citation type="journal article" date="2013" name="Nature">
        <title>Insights into bilaterian evolution from three spiralian genomes.</title>
        <authorList>
            <person name="Simakov O."/>
            <person name="Marletaz F."/>
            <person name="Cho S.J."/>
            <person name="Edsinger-Gonzales E."/>
            <person name="Havlak P."/>
            <person name="Hellsten U."/>
            <person name="Kuo D.H."/>
            <person name="Larsson T."/>
            <person name="Lv J."/>
            <person name="Arendt D."/>
            <person name="Savage R."/>
            <person name="Osoegawa K."/>
            <person name="de Jong P."/>
            <person name="Grimwood J."/>
            <person name="Chapman J.A."/>
            <person name="Shapiro H."/>
            <person name="Aerts A."/>
            <person name="Otillar R.P."/>
            <person name="Terry A.Y."/>
            <person name="Boore J.L."/>
            <person name="Grigoriev I.V."/>
            <person name="Lindberg D.R."/>
            <person name="Seaver E.C."/>
            <person name="Weisblat D.A."/>
            <person name="Putnam N.H."/>
            <person name="Rokhsar D.S."/>
        </authorList>
    </citation>
    <scope>NUCLEOTIDE SEQUENCE</scope>
    <source>
        <strain evidence="7 9">I ESC-2004</strain>
    </source>
</reference>
<evidence type="ECO:0000256" key="5">
    <source>
        <dbReference type="SAM" id="Phobius"/>
    </source>
</evidence>
<dbReference type="PROSITE" id="PS50262">
    <property type="entry name" value="G_PROTEIN_RECEP_F1_2"/>
    <property type="match status" value="1"/>
</dbReference>
<evidence type="ECO:0000256" key="4">
    <source>
        <dbReference type="ARBA" id="ARBA00023136"/>
    </source>
</evidence>
<evidence type="ECO:0000313" key="7">
    <source>
        <dbReference type="EMBL" id="ELT95917.1"/>
    </source>
</evidence>
<dbReference type="Proteomes" id="UP000014760">
    <property type="component" value="Unassembled WGS sequence"/>
</dbReference>
<gene>
    <name evidence="7" type="ORF">CAPTEDRAFT_92131</name>
</gene>
<accession>R7TQS9</accession>
<feature type="non-terminal residue" evidence="7">
    <location>
        <position position="164"/>
    </location>
</feature>
<dbReference type="Gene3D" id="1.20.1070.10">
    <property type="entry name" value="Rhodopsin 7-helix transmembrane proteins"/>
    <property type="match status" value="1"/>
</dbReference>
<comment type="subcellular location">
    <subcellularLocation>
        <location evidence="1">Membrane</location>
    </subcellularLocation>
</comment>
<dbReference type="InterPro" id="IPR052954">
    <property type="entry name" value="GPCR-Ligand_Int"/>
</dbReference>
<dbReference type="InterPro" id="IPR000276">
    <property type="entry name" value="GPCR_Rhodpsn"/>
</dbReference>
<keyword evidence="2 5" id="KW-0812">Transmembrane</keyword>
<dbReference type="EMBL" id="KB308962">
    <property type="protein sequence ID" value="ELT95917.1"/>
    <property type="molecule type" value="Genomic_DNA"/>
</dbReference>
<proteinExistence type="predicted"/>
<feature type="transmembrane region" description="Helical" evidence="5">
    <location>
        <begin position="138"/>
        <end position="160"/>
    </location>
</feature>
<reference evidence="9" key="1">
    <citation type="submission" date="2012-12" db="EMBL/GenBank/DDBJ databases">
        <authorList>
            <person name="Hellsten U."/>
            <person name="Grimwood J."/>
            <person name="Chapman J.A."/>
            <person name="Shapiro H."/>
            <person name="Aerts A."/>
            <person name="Otillar R.P."/>
            <person name="Terry A.Y."/>
            <person name="Boore J.L."/>
            <person name="Simakov O."/>
            <person name="Marletaz F."/>
            <person name="Cho S.-J."/>
            <person name="Edsinger-Gonzales E."/>
            <person name="Havlak P."/>
            <person name="Kuo D.-H."/>
            <person name="Larsson T."/>
            <person name="Lv J."/>
            <person name="Arendt D."/>
            <person name="Savage R."/>
            <person name="Osoegawa K."/>
            <person name="de Jong P."/>
            <person name="Lindberg D.R."/>
            <person name="Seaver E.C."/>
            <person name="Weisblat D.A."/>
            <person name="Putnam N.H."/>
            <person name="Grigoriev I.V."/>
            <person name="Rokhsar D.S."/>
        </authorList>
    </citation>
    <scope>NUCLEOTIDE SEQUENCE</scope>
    <source>
        <strain evidence="9">I ESC-2004</strain>
    </source>
</reference>
<evidence type="ECO:0000313" key="8">
    <source>
        <dbReference type="EnsemblMetazoa" id="CapteP92131"/>
    </source>
</evidence>
<protein>
    <recommendedName>
        <fullName evidence="6">G-protein coupled receptors family 1 profile domain-containing protein</fullName>
    </recommendedName>
</protein>
<feature type="domain" description="G-protein coupled receptors family 1 profile" evidence="6">
    <location>
        <begin position="47"/>
        <end position="164"/>
    </location>
</feature>